<sequence>MPANVSATDTSAAWDAAKQKLVVSGTIYEPDGKTPAPNIVLYYWQTNENGAYANSKELAPAARRHGYIRGWVKTDQNGQYTVYTTRPGSYPNGRNPAHIHLLIKEPDIPNEYYIDDVLFEDDPLLTEEVKNQLENKGGNGVSKVWQEKDVQKVKRDVILGKNIENYPSKK</sequence>
<dbReference type="SUPFAM" id="SSF49482">
    <property type="entry name" value="Aromatic compound dioxygenase"/>
    <property type="match status" value="1"/>
</dbReference>
<evidence type="ECO:0000256" key="3">
    <source>
        <dbReference type="ARBA" id="ARBA00023002"/>
    </source>
</evidence>
<proteinExistence type="inferred from homology"/>
<dbReference type="GO" id="GO:0051213">
    <property type="term" value="F:dioxygenase activity"/>
    <property type="evidence" value="ECO:0007669"/>
    <property type="project" value="UniProtKB-KW"/>
</dbReference>
<keyword evidence="2 5" id="KW-0223">Dioxygenase</keyword>
<keyword evidence="3" id="KW-0560">Oxidoreductase</keyword>
<evidence type="ECO:0000256" key="1">
    <source>
        <dbReference type="ARBA" id="ARBA00007825"/>
    </source>
</evidence>
<evidence type="ECO:0000313" key="5">
    <source>
        <dbReference type="EMBL" id="MFD2514672.1"/>
    </source>
</evidence>
<comment type="similarity">
    <text evidence="1">Belongs to the intradiol ring-cleavage dioxygenase family.</text>
</comment>
<protein>
    <submittedName>
        <fullName evidence="5">Intradiol ring-cleavage dioxygenase</fullName>
    </submittedName>
</protein>
<accession>A0ABW5ILY6</accession>
<reference evidence="6" key="1">
    <citation type="journal article" date="2019" name="Int. J. Syst. Evol. Microbiol.">
        <title>The Global Catalogue of Microorganisms (GCM) 10K type strain sequencing project: providing services to taxonomists for standard genome sequencing and annotation.</title>
        <authorList>
            <consortium name="The Broad Institute Genomics Platform"/>
            <consortium name="The Broad Institute Genome Sequencing Center for Infectious Disease"/>
            <person name="Wu L."/>
            <person name="Ma J."/>
        </authorList>
    </citation>
    <scope>NUCLEOTIDE SEQUENCE [LARGE SCALE GENOMIC DNA]</scope>
    <source>
        <strain evidence="6">KCTC 42498</strain>
    </source>
</reference>
<organism evidence="5 6">
    <name type="scientific">Pontibacter locisalis</name>
    <dbReference type="NCBI Taxonomy" id="1719035"/>
    <lineage>
        <taxon>Bacteria</taxon>
        <taxon>Pseudomonadati</taxon>
        <taxon>Bacteroidota</taxon>
        <taxon>Cytophagia</taxon>
        <taxon>Cytophagales</taxon>
        <taxon>Hymenobacteraceae</taxon>
        <taxon>Pontibacter</taxon>
    </lineage>
</organism>
<dbReference type="EMBL" id="JBHULU010000015">
    <property type="protein sequence ID" value="MFD2514672.1"/>
    <property type="molecule type" value="Genomic_DNA"/>
</dbReference>
<dbReference type="RefSeq" id="WP_377507755.1">
    <property type="nucleotide sequence ID" value="NZ_JBHULU010000015.1"/>
</dbReference>
<dbReference type="InterPro" id="IPR050770">
    <property type="entry name" value="Intradiol_RC_Dioxygenase"/>
</dbReference>
<keyword evidence="6" id="KW-1185">Reference proteome</keyword>
<dbReference type="Proteomes" id="UP001597544">
    <property type="component" value="Unassembled WGS sequence"/>
</dbReference>
<evidence type="ECO:0000256" key="2">
    <source>
        <dbReference type="ARBA" id="ARBA00022964"/>
    </source>
</evidence>
<evidence type="ECO:0000313" key="6">
    <source>
        <dbReference type="Proteomes" id="UP001597544"/>
    </source>
</evidence>
<gene>
    <name evidence="5" type="ORF">ACFSRY_12420</name>
</gene>
<dbReference type="PANTHER" id="PTHR33711">
    <property type="entry name" value="DIOXYGENASE, PUTATIVE (AFU_ORTHOLOGUE AFUA_2G02910)-RELATED"/>
    <property type="match status" value="1"/>
</dbReference>
<dbReference type="Gene3D" id="2.60.130.10">
    <property type="entry name" value="Aromatic compound dioxygenase"/>
    <property type="match status" value="1"/>
</dbReference>
<dbReference type="InterPro" id="IPR000627">
    <property type="entry name" value="Intradiol_dOase_C"/>
</dbReference>
<dbReference type="InterPro" id="IPR015889">
    <property type="entry name" value="Intradiol_dOase_core"/>
</dbReference>
<comment type="caution">
    <text evidence="5">The sequence shown here is derived from an EMBL/GenBank/DDBJ whole genome shotgun (WGS) entry which is preliminary data.</text>
</comment>
<evidence type="ECO:0000259" key="4">
    <source>
        <dbReference type="Pfam" id="PF00775"/>
    </source>
</evidence>
<dbReference type="PANTHER" id="PTHR33711:SF10">
    <property type="entry name" value="INTRADIOL RING-CLEAVAGE DIOXYGENASES DOMAIN-CONTAINING PROTEIN"/>
    <property type="match status" value="1"/>
</dbReference>
<feature type="domain" description="Intradiol ring-cleavage dioxygenases" evidence="4">
    <location>
        <begin position="19"/>
        <end position="130"/>
    </location>
</feature>
<name>A0ABW5ILY6_9BACT</name>
<dbReference type="Pfam" id="PF00775">
    <property type="entry name" value="Dioxygenase_C"/>
    <property type="match status" value="1"/>
</dbReference>